<name>A0A177CTD4_9PLEO</name>
<dbReference type="GeneID" id="28757150"/>
<feature type="non-terminal residue" evidence="2">
    <location>
        <position position="70"/>
    </location>
</feature>
<dbReference type="RefSeq" id="XP_018040537.1">
    <property type="nucleotide sequence ID" value="XM_018173664.1"/>
</dbReference>
<dbReference type="EMBL" id="KV441549">
    <property type="protein sequence ID" value="OAG10172.1"/>
    <property type="molecule type" value="Genomic_DNA"/>
</dbReference>
<feature type="non-terminal residue" evidence="2">
    <location>
        <position position="1"/>
    </location>
</feature>
<gene>
    <name evidence="2" type="ORF">CC84DRAFT_1070139</name>
</gene>
<dbReference type="OrthoDB" id="448455at2759"/>
<organism evidence="2 3">
    <name type="scientific">Paraphaeosphaeria sporulosa</name>
    <dbReference type="NCBI Taxonomy" id="1460663"/>
    <lineage>
        <taxon>Eukaryota</taxon>
        <taxon>Fungi</taxon>
        <taxon>Dikarya</taxon>
        <taxon>Ascomycota</taxon>
        <taxon>Pezizomycotina</taxon>
        <taxon>Dothideomycetes</taxon>
        <taxon>Pleosporomycetidae</taxon>
        <taxon>Pleosporales</taxon>
        <taxon>Massarineae</taxon>
        <taxon>Didymosphaeriaceae</taxon>
        <taxon>Paraphaeosphaeria</taxon>
    </lineage>
</organism>
<evidence type="ECO:0000313" key="2">
    <source>
        <dbReference type="EMBL" id="OAG10172.1"/>
    </source>
</evidence>
<sequence>FNSKNKIIYAKLDTIFTTIECLGNCIASAVSANSPHIGACFGAVAVRIKSALDDSAHYYRIMEMFEVMGV</sequence>
<dbReference type="Proteomes" id="UP000077069">
    <property type="component" value="Unassembled WGS sequence"/>
</dbReference>
<keyword evidence="3" id="KW-1185">Reference proteome</keyword>
<dbReference type="AlphaFoldDB" id="A0A177CTD4"/>
<dbReference type="InterPro" id="IPR031350">
    <property type="entry name" value="Goodbye_dom"/>
</dbReference>
<proteinExistence type="predicted"/>
<feature type="domain" description="Fungal STAND N-terminal Goodbye" evidence="1">
    <location>
        <begin position="3"/>
        <end position="68"/>
    </location>
</feature>
<reference evidence="2 3" key="1">
    <citation type="submission" date="2016-05" db="EMBL/GenBank/DDBJ databases">
        <title>Comparative analysis of secretome profiles of manganese(II)-oxidizing ascomycete fungi.</title>
        <authorList>
            <consortium name="DOE Joint Genome Institute"/>
            <person name="Zeiner C.A."/>
            <person name="Purvine S.O."/>
            <person name="Zink E.M."/>
            <person name="Wu S."/>
            <person name="Pasa-Tolic L."/>
            <person name="Chaput D.L."/>
            <person name="Haridas S."/>
            <person name="Grigoriev I.V."/>
            <person name="Santelli C.M."/>
            <person name="Hansel C.M."/>
        </authorList>
    </citation>
    <scope>NUCLEOTIDE SEQUENCE [LARGE SCALE GENOMIC DNA]</scope>
    <source>
        <strain evidence="2 3">AP3s5-JAC2a</strain>
    </source>
</reference>
<evidence type="ECO:0000259" key="1">
    <source>
        <dbReference type="Pfam" id="PF17109"/>
    </source>
</evidence>
<dbReference type="Pfam" id="PF17109">
    <property type="entry name" value="Goodbye"/>
    <property type="match status" value="1"/>
</dbReference>
<evidence type="ECO:0000313" key="3">
    <source>
        <dbReference type="Proteomes" id="UP000077069"/>
    </source>
</evidence>
<protein>
    <recommendedName>
        <fullName evidence="1">Fungal STAND N-terminal Goodbye domain-containing protein</fullName>
    </recommendedName>
</protein>
<accession>A0A177CTD4</accession>
<dbReference type="InParanoid" id="A0A177CTD4"/>